<dbReference type="Proteomes" id="UP001159364">
    <property type="component" value="Linkage Group LG09"/>
</dbReference>
<evidence type="ECO:0000313" key="3">
    <source>
        <dbReference type="Proteomes" id="UP001159364"/>
    </source>
</evidence>
<evidence type="ECO:0000313" key="2">
    <source>
        <dbReference type="EMBL" id="KAJ8754751.1"/>
    </source>
</evidence>
<gene>
    <name evidence="2" type="ORF">K2173_012140</name>
</gene>
<feature type="compositionally biased region" description="Low complexity" evidence="1">
    <location>
        <begin position="130"/>
        <end position="139"/>
    </location>
</feature>
<feature type="compositionally biased region" description="Basic residues" evidence="1">
    <location>
        <begin position="154"/>
        <end position="174"/>
    </location>
</feature>
<dbReference type="AlphaFoldDB" id="A0AAV8SR55"/>
<feature type="region of interest" description="Disordered" evidence="1">
    <location>
        <begin position="67"/>
        <end position="89"/>
    </location>
</feature>
<feature type="region of interest" description="Disordered" evidence="1">
    <location>
        <begin position="121"/>
        <end position="182"/>
    </location>
</feature>
<accession>A0AAV8SR55</accession>
<feature type="compositionally biased region" description="Basic and acidic residues" evidence="1">
    <location>
        <begin position="219"/>
        <end position="241"/>
    </location>
</feature>
<reference evidence="2 3" key="1">
    <citation type="submission" date="2021-09" db="EMBL/GenBank/DDBJ databases">
        <title>Genomic insights and catalytic innovation underlie evolution of tropane alkaloids biosynthesis.</title>
        <authorList>
            <person name="Wang Y.-J."/>
            <person name="Tian T."/>
            <person name="Huang J.-P."/>
            <person name="Huang S.-X."/>
        </authorList>
    </citation>
    <scope>NUCLEOTIDE SEQUENCE [LARGE SCALE GENOMIC DNA]</scope>
    <source>
        <strain evidence="2">KIB-2018</strain>
        <tissue evidence="2">Leaf</tissue>
    </source>
</reference>
<dbReference type="PANTHER" id="PTHR34120:SF2">
    <property type="entry name" value="OS01G0860900 PROTEIN"/>
    <property type="match status" value="1"/>
</dbReference>
<evidence type="ECO:0000256" key="1">
    <source>
        <dbReference type="SAM" id="MobiDB-lite"/>
    </source>
</evidence>
<proteinExistence type="predicted"/>
<protein>
    <submittedName>
        <fullName evidence="2">Uncharacterized protein</fullName>
    </submittedName>
</protein>
<dbReference type="PANTHER" id="PTHR34120">
    <property type="entry name" value="EXPRESSED PROTEIN"/>
    <property type="match status" value="1"/>
</dbReference>
<organism evidence="2 3">
    <name type="scientific">Erythroxylum novogranatense</name>
    <dbReference type="NCBI Taxonomy" id="1862640"/>
    <lineage>
        <taxon>Eukaryota</taxon>
        <taxon>Viridiplantae</taxon>
        <taxon>Streptophyta</taxon>
        <taxon>Embryophyta</taxon>
        <taxon>Tracheophyta</taxon>
        <taxon>Spermatophyta</taxon>
        <taxon>Magnoliopsida</taxon>
        <taxon>eudicotyledons</taxon>
        <taxon>Gunneridae</taxon>
        <taxon>Pentapetalae</taxon>
        <taxon>rosids</taxon>
        <taxon>fabids</taxon>
        <taxon>Malpighiales</taxon>
        <taxon>Erythroxylaceae</taxon>
        <taxon>Erythroxylum</taxon>
    </lineage>
</organism>
<dbReference type="EMBL" id="JAIWQS010000009">
    <property type="protein sequence ID" value="KAJ8754751.1"/>
    <property type="molecule type" value="Genomic_DNA"/>
</dbReference>
<keyword evidence="3" id="KW-1185">Reference proteome</keyword>
<name>A0AAV8SR55_9ROSI</name>
<feature type="region of interest" description="Disordered" evidence="1">
    <location>
        <begin position="196"/>
        <end position="258"/>
    </location>
</feature>
<sequence length="275" mass="30202">MPQVDLETLVSVCGGSGKIACETLATTAINGDQPSEVPPDSFWLSKDAELDWLDRNAFLDRRDSTKASSISTNLNPNIHSNANPSNSQRFSNLKTKASIFGLPKPQKSCFVEAKNRRNCRTGARLFPKRSGSSGKSDSSMVEPSSPKVSCIGRVRSKRDRNRRLKNRQRSGKKKEKTESAKKTGGLFASFKSIFRSSPKKSEKDKLQRQASSKKLAKFRTHDIRDRLPVGDRDLPPRRSAGDVESAFGGPAGLGGMQRFASGRKSESWASIIEVA</sequence>
<comment type="caution">
    <text evidence="2">The sequence shown here is derived from an EMBL/GenBank/DDBJ whole genome shotgun (WGS) entry which is preliminary data.</text>
</comment>